<dbReference type="PANTHER" id="PTHR21621">
    <property type="entry name" value="RIBOSOMAL PROTEIN S6 MODIFICATION PROTEIN"/>
    <property type="match status" value="1"/>
</dbReference>
<dbReference type="SUPFAM" id="SSF52440">
    <property type="entry name" value="PreATP-grasp domain"/>
    <property type="match status" value="1"/>
</dbReference>
<comment type="cofactor">
    <cofactor evidence="1">
        <name>Mn(2+)</name>
        <dbReference type="ChEBI" id="CHEBI:29035"/>
    </cofactor>
</comment>
<dbReference type="HAMAP" id="MF_00162">
    <property type="entry name" value="GSH_S"/>
    <property type="match status" value="1"/>
</dbReference>
<evidence type="ECO:0000313" key="12">
    <source>
        <dbReference type="EMBL" id="TXC67705.1"/>
    </source>
</evidence>
<dbReference type="Gene3D" id="3.30.1490.20">
    <property type="entry name" value="ATP-grasp fold, A domain"/>
    <property type="match status" value="1"/>
</dbReference>
<comment type="caution">
    <text evidence="12">The sequence shown here is derived from an EMBL/GenBank/DDBJ whole genome shotgun (WGS) entry which is preliminary data.</text>
</comment>
<keyword evidence="6 10" id="KW-0547">Nucleotide-binding</keyword>
<evidence type="ECO:0000256" key="7">
    <source>
        <dbReference type="ARBA" id="ARBA00022840"/>
    </source>
</evidence>
<evidence type="ECO:0000256" key="9">
    <source>
        <dbReference type="ARBA" id="ARBA00023211"/>
    </source>
</evidence>
<dbReference type="Proteomes" id="UP000321129">
    <property type="component" value="Unassembled WGS sequence"/>
</dbReference>
<comment type="similarity">
    <text evidence="10">Belongs to the prokaryotic GSH synthase family.</text>
</comment>
<comment type="catalytic activity">
    <reaction evidence="10">
        <text>gamma-L-glutamyl-L-cysteine + glycine + ATP = glutathione + ADP + phosphate + H(+)</text>
        <dbReference type="Rhea" id="RHEA:13557"/>
        <dbReference type="ChEBI" id="CHEBI:15378"/>
        <dbReference type="ChEBI" id="CHEBI:30616"/>
        <dbReference type="ChEBI" id="CHEBI:43474"/>
        <dbReference type="ChEBI" id="CHEBI:57305"/>
        <dbReference type="ChEBI" id="CHEBI:57925"/>
        <dbReference type="ChEBI" id="CHEBI:58173"/>
        <dbReference type="ChEBI" id="CHEBI:456216"/>
        <dbReference type="EC" id="6.3.2.3"/>
    </reaction>
</comment>
<evidence type="ECO:0000313" key="13">
    <source>
        <dbReference type="Proteomes" id="UP000321129"/>
    </source>
</evidence>
<dbReference type="UniPathway" id="UPA00142">
    <property type="reaction ID" value="UER00210"/>
</dbReference>
<accession>A0A5C6U7K4</accession>
<dbReference type="GO" id="GO:0004363">
    <property type="term" value="F:glutathione synthase activity"/>
    <property type="evidence" value="ECO:0007669"/>
    <property type="project" value="UniProtKB-UniRule"/>
</dbReference>
<dbReference type="AlphaFoldDB" id="A0A5C6U7K4"/>
<dbReference type="GO" id="GO:0046872">
    <property type="term" value="F:metal ion binding"/>
    <property type="evidence" value="ECO:0007669"/>
    <property type="project" value="UniProtKB-KW"/>
</dbReference>
<proteinExistence type="inferred from homology"/>
<protein>
    <recommendedName>
        <fullName evidence="10">Glutathione synthetase</fullName>
        <ecNumber evidence="10">6.3.2.3</ecNumber>
    </recommendedName>
    <alternativeName>
        <fullName evidence="10">GSH synthetase</fullName>
        <shortName evidence="10">GSH-S</shortName>
        <shortName evidence="10">GSHase</shortName>
    </alternativeName>
    <alternativeName>
        <fullName evidence="10">Glutathione synthase</fullName>
    </alternativeName>
</protein>
<dbReference type="SUPFAM" id="SSF56059">
    <property type="entry name" value="Glutathione synthetase ATP-binding domain-like"/>
    <property type="match status" value="1"/>
</dbReference>
<dbReference type="EC" id="6.3.2.3" evidence="10"/>
<dbReference type="Gene3D" id="3.30.470.20">
    <property type="entry name" value="ATP-grasp fold, B domain"/>
    <property type="match status" value="1"/>
</dbReference>
<organism evidence="12 13">
    <name type="scientific">Flavisphingopyxis soli</name>
    <dbReference type="NCBI Taxonomy" id="2601267"/>
    <lineage>
        <taxon>Bacteria</taxon>
        <taxon>Pseudomonadati</taxon>
        <taxon>Pseudomonadota</taxon>
        <taxon>Alphaproteobacteria</taxon>
        <taxon>Sphingomonadales</taxon>
        <taxon>Sphingopyxidaceae</taxon>
        <taxon>Flavisphingopyxis</taxon>
    </lineage>
</organism>
<feature type="domain" description="ATP-grasp" evidence="11">
    <location>
        <begin position="139"/>
        <end position="330"/>
    </location>
</feature>
<comment type="cofactor">
    <cofactor evidence="2">
        <name>Mg(2+)</name>
        <dbReference type="ChEBI" id="CHEBI:18420"/>
    </cofactor>
</comment>
<dbReference type="InterPro" id="IPR006284">
    <property type="entry name" value="Glut_synth_pro"/>
</dbReference>
<comment type="pathway">
    <text evidence="10">Sulfur metabolism; glutathione biosynthesis; glutathione from L-cysteine and L-glutamate: step 2/2.</text>
</comment>
<keyword evidence="3 10" id="KW-0436">Ligase</keyword>
<dbReference type="OrthoDB" id="3865600at2"/>
<dbReference type="NCBIfam" id="NF009110">
    <property type="entry name" value="PRK12458.1"/>
    <property type="match status" value="1"/>
</dbReference>
<dbReference type="Gene3D" id="3.40.50.20">
    <property type="match status" value="1"/>
</dbReference>
<dbReference type="Pfam" id="PF02951">
    <property type="entry name" value="GSH-S_N"/>
    <property type="match status" value="1"/>
</dbReference>
<keyword evidence="8" id="KW-0460">Magnesium</keyword>
<dbReference type="InterPro" id="IPR011761">
    <property type="entry name" value="ATP-grasp"/>
</dbReference>
<evidence type="ECO:0000256" key="6">
    <source>
        <dbReference type="ARBA" id="ARBA00022741"/>
    </source>
</evidence>
<keyword evidence="4 10" id="KW-0317">Glutathione biosynthesis</keyword>
<dbReference type="InterPro" id="IPR004215">
    <property type="entry name" value="GSHS_N"/>
</dbReference>
<evidence type="ECO:0000259" key="11">
    <source>
        <dbReference type="PROSITE" id="PS50975"/>
    </source>
</evidence>
<reference evidence="12 13" key="1">
    <citation type="submission" date="2019-08" db="EMBL/GenBank/DDBJ databases">
        <title>Sphingorhabdus soil sp. nov., isolated from arctic soil.</title>
        <authorList>
            <person name="Liu Y."/>
        </authorList>
    </citation>
    <scope>NUCLEOTIDE SEQUENCE [LARGE SCALE GENOMIC DNA]</scope>
    <source>
        <strain evidence="12 13">D-2Q-5-6</strain>
    </source>
</reference>
<evidence type="ECO:0000256" key="5">
    <source>
        <dbReference type="ARBA" id="ARBA00022723"/>
    </source>
</evidence>
<evidence type="ECO:0000256" key="4">
    <source>
        <dbReference type="ARBA" id="ARBA00022684"/>
    </source>
</evidence>
<dbReference type="PANTHER" id="PTHR21621:SF4">
    <property type="entry name" value="GLUTATHIONE SYNTHETASE"/>
    <property type="match status" value="1"/>
</dbReference>
<dbReference type="GO" id="GO:0005737">
    <property type="term" value="C:cytoplasm"/>
    <property type="evidence" value="ECO:0007669"/>
    <property type="project" value="TreeGrafter"/>
</dbReference>
<evidence type="ECO:0000256" key="8">
    <source>
        <dbReference type="ARBA" id="ARBA00022842"/>
    </source>
</evidence>
<gene>
    <name evidence="10" type="primary">gshB</name>
    <name evidence="12" type="ORF">FSZ31_12020</name>
</gene>
<dbReference type="InterPro" id="IPR013815">
    <property type="entry name" value="ATP_grasp_subdomain_1"/>
</dbReference>
<evidence type="ECO:0000256" key="3">
    <source>
        <dbReference type="ARBA" id="ARBA00022598"/>
    </source>
</evidence>
<evidence type="ECO:0000256" key="10">
    <source>
        <dbReference type="HAMAP-Rule" id="MF_00162"/>
    </source>
</evidence>
<dbReference type="EMBL" id="VOPY01000004">
    <property type="protein sequence ID" value="TXC67705.1"/>
    <property type="molecule type" value="Genomic_DNA"/>
</dbReference>
<dbReference type="InterPro" id="IPR016185">
    <property type="entry name" value="PreATP-grasp_dom_sf"/>
</dbReference>
<evidence type="ECO:0000256" key="2">
    <source>
        <dbReference type="ARBA" id="ARBA00001946"/>
    </source>
</evidence>
<dbReference type="Pfam" id="PF02955">
    <property type="entry name" value="GSH-S_ATP"/>
    <property type="match status" value="1"/>
</dbReference>
<keyword evidence="13" id="KW-1185">Reference proteome</keyword>
<evidence type="ECO:0000256" key="1">
    <source>
        <dbReference type="ARBA" id="ARBA00001936"/>
    </source>
</evidence>
<keyword evidence="9" id="KW-0464">Manganese</keyword>
<dbReference type="PROSITE" id="PS50975">
    <property type="entry name" value="ATP_GRASP"/>
    <property type="match status" value="1"/>
</dbReference>
<dbReference type="GO" id="GO:0005524">
    <property type="term" value="F:ATP binding"/>
    <property type="evidence" value="ECO:0007669"/>
    <property type="project" value="UniProtKB-UniRule"/>
</dbReference>
<sequence length="351" mass="38535">MKIAFFVNSMADEFPNYATTVLAAQAAVHGHDVYYMTPEDFVLEPGGGMSVHVRAAPTPPKGGYEDHTKFFAELKKVANKTSKLDIAELDVLMLRSDPSNDAQDRPWAEDAGILFGREAVKRGVIVLNDPDSLGRAINKMYFESFPTEVRAETLITKHPADIKEFAKKHGGNIILKPLQGSGGSGVFKVDGKSASNMNQMIEAIERDGYIIAQEYVKAATKGDIRLFMMNGEPLSIDKKFCALRRVQSPDDIRSNIHAGGKAVKAEVGETELRVAELIRPKLISDGMFLVGIDIVGDKILEVNVFSPGNLHTCNKLAGKNFAEKIISAIERKVEIQREFPGQFDNRALASL</sequence>
<name>A0A5C6U7K4_9SPHN</name>
<keyword evidence="7 10" id="KW-0067">ATP-binding</keyword>
<keyword evidence="5" id="KW-0479">Metal-binding</keyword>
<dbReference type="InterPro" id="IPR004218">
    <property type="entry name" value="GSHS_ATP-bd"/>
</dbReference>
<dbReference type="RefSeq" id="WP_147123664.1">
    <property type="nucleotide sequence ID" value="NZ_VOPY01000004.1"/>
</dbReference>